<dbReference type="InterPro" id="IPR054189">
    <property type="entry name" value="DUF6894"/>
</dbReference>
<gene>
    <name evidence="2" type="ORF">V1479_24885</name>
</gene>
<sequence>MPHFYFDTRSGDEVLLDESGHEFASVEDARQTAVFALLDMAREKATNPDRLDLAIDVRGDATVLFRTRISLEVSQET</sequence>
<organism evidence="2 3">
    <name type="scientific">Neoaquamicrobium sediminum</name>
    <dbReference type="NCBI Taxonomy" id="1849104"/>
    <lineage>
        <taxon>Bacteria</taxon>
        <taxon>Pseudomonadati</taxon>
        <taxon>Pseudomonadota</taxon>
        <taxon>Alphaproteobacteria</taxon>
        <taxon>Hyphomicrobiales</taxon>
        <taxon>Phyllobacteriaceae</taxon>
        <taxon>Neoaquamicrobium</taxon>
    </lineage>
</organism>
<name>A0ABV3X0R7_9HYPH</name>
<dbReference type="Pfam" id="PF21834">
    <property type="entry name" value="DUF6894"/>
    <property type="match status" value="1"/>
</dbReference>
<feature type="domain" description="DUF6894" evidence="1">
    <location>
        <begin position="3"/>
        <end position="69"/>
    </location>
</feature>
<evidence type="ECO:0000313" key="2">
    <source>
        <dbReference type="EMBL" id="MEX4010547.1"/>
    </source>
</evidence>
<comment type="caution">
    <text evidence="2">The sequence shown here is derived from an EMBL/GenBank/DDBJ whole genome shotgun (WGS) entry which is preliminary data.</text>
</comment>
<protein>
    <recommendedName>
        <fullName evidence="1">DUF6894 domain-containing protein</fullName>
    </recommendedName>
</protein>
<keyword evidence="3" id="KW-1185">Reference proteome</keyword>
<accession>A0ABV3X0R7</accession>
<dbReference type="RefSeq" id="WP_368805213.1">
    <property type="nucleotide sequence ID" value="NZ_JAZHFV010000016.1"/>
</dbReference>
<dbReference type="EMBL" id="JAZHFV010000016">
    <property type="protein sequence ID" value="MEX4010547.1"/>
    <property type="molecule type" value="Genomic_DNA"/>
</dbReference>
<evidence type="ECO:0000259" key="1">
    <source>
        <dbReference type="Pfam" id="PF21834"/>
    </source>
</evidence>
<reference evidence="2 3" key="1">
    <citation type="submission" date="2024-01" db="EMBL/GenBank/DDBJ databases">
        <title>New evidence supports the origin of RcGTA from prophage.</title>
        <authorList>
            <person name="Xu Y."/>
            <person name="Liu B."/>
            <person name="Chen F."/>
        </authorList>
    </citation>
    <scope>NUCLEOTIDE SEQUENCE [LARGE SCALE GENOMIC DNA]</scope>
    <source>
        <strain evidence="2 3">CBW1107-2</strain>
    </source>
</reference>
<dbReference type="Proteomes" id="UP001559025">
    <property type="component" value="Unassembled WGS sequence"/>
</dbReference>
<proteinExistence type="predicted"/>
<evidence type="ECO:0000313" key="3">
    <source>
        <dbReference type="Proteomes" id="UP001559025"/>
    </source>
</evidence>